<feature type="chain" id="PRO_5008044576" description="Bifunctional inhibitor/plant lipid transfer protein/seed storage helical domain-containing protein" evidence="1">
    <location>
        <begin position="30"/>
        <end position="132"/>
    </location>
</feature>
<name>A0A175YHX2_DAUCS</name>
<proteinExistence type="predicted"/>
<evidence type="ECO:0000313" key="5">
    <source>
        <dbReference type="Proteomes" id="UP000077755"/>
    </source>
</evidence>
<gene>
    <name evidence="3" type="ORF">DCAR_030379</name>
    <name evidence="4" type="ORF">DCAR_0935296</name>
</gene>
<dbReference type="InterPro" id="IPR016140">
    <property type="entry name" value="Bifunc_inhib/LTP/seed_store"/>
</dbReference>
<evidence type="ECO:0000313" key="3">
    <source>
        <dbReference type="EMBL" id="KZM82810.1"/>
    </source>
</evidence>
<dbReference type="Proteomes" id="UP000077755">
    <property type="component" value="Chromosome 9"/>
</dbReference>
<feature type="domain" description="Bifunctional inhibitor/plant lipid transfer protein/seed storage helical" evidence="2">
    <location>
        <begin position="49"/>
        <end position="123"/>
    </location>
</feature>
<feature type="signal peptide" evidence="1">
    <location>
        <begin position="1"/>
        <end position="29"/>
    </location>
</feature>
<keyword evidence="1" id="KW-0732">Signal</keyword>
<evidence type="ECO:0000256" key="1">
    <source>
        <dbReference type="SAM" id="SignalP"/>
    </source>
</evidence>
<dbReference type="AlphaFoldDB" id="A0A175YHX2"/>
<dbReference type="EMBL" id="LNRQ01000009">
    <property type="protein sequence ID" value="KZM82810.1"/>
    <property type="molecule type" value="Genomic_DNA"/>
</dbReference>
<evidence type="ECO:0000259" key="2">
    <source>
        <dbReference type="Pfam" id="PF00234"/>
    </source>
</evidence>
<reference evidence="3" key="1">
    <citation type="journal article" date="2016" name="Nat. Genet.">
        <title>A high-quality carrot genome assembly provides new insights into carotenoid accumulation and asterid genome evolution.</title>
        <authorList>
            <person name="Iorizzo M."/>
            <person name="Ellison S."/>
            <person name="Senalik D."/>
            <person name="Zeng P."/>
            <person name="Satapoomin P."/>
            <person name="Huang J."/>
            <person name="Bowman M."/>
            <person name="Iovene M."/>
            <person name="Sanseverino W."/>
            <person name="Cavagnaro P."/>
            <person name="Yildiz M."/>
            <person name="Macko-Podgorni A."/>
            <person name="Moranska E."/>
            <person name="Grzebelus E."/>
            <person name="Grzebelus D."/>
            <person name="Ashrafi H."/>
            <person name="Zheng Z."/>
            <person name="Cheng S."/>
            <person name="Spooner D."/>
            <person name="Van Deynze A."/>
            <person name="Simon P."/>
        </authorList>
    </citation>
    <scope>NUCLEOTIDE SEQUENCE [LARGE SCALE GENOMIC DNA]</scope>
    <source>
        <tissue evidence="3">Leaf</tissue>
    </source>
</reference>
<reference evidence="4" key="2">
    <citation type="submission" date="2022-03" db="EMBL/GenBank/DDBJ databases">
        <title>Draft title - Genomic analysis of global carrot germplasm unveils the trajectory of domestication and the origin of high carotenoid orange carrot.</title>
        <authorList>
            <person name="Iorizzo M."/>
            <person name="Ellison S."/>
            <person name="Senalik D."/>
            <person name="Macko-Podgorni A."/>
            <person name="Grzebelus D."/>
            <person name="Bostan H."/>
            <person name="Rolling W."/>
            <person name="Curaba J."/>
            <person name="Simon P."/>
        </authorList>
    </citation>
    <scope>NUCLEOTIDE SEQUENCE</scope>
    <source>
        <tissue evidence="4">Leaf</tissue>
    </source>
</reference>
<dbReference type="Gramene" id="KZM82810">
    <property type="protein sequence ID" value="KZM82810"/>
    <property type="gene ID" value="DCAR_030379"/>
</dbReference>
<dbReference type="Pfam" id="PF00234">
    <property type="entry name" value="Tryp_alpha_amyl"/>
    <property type="match status" value="1"/>
</dbReference>
<accession>A0A175YHX2</accession>
<sequence length="132" mass="14910">MAFYTTSKFAIFALVFLAFSSQFISTTSCKTSKKDQNQILCPIESETLKSKCGHYINNGGLGVSDDCCELLRQADDVDASLASCLCPRKLHKNRRCHHHHHHHHRVYKPQTAANIVNACNLLREYNVDLSCK</sequence>
<organism evidence="3">
    <name type="scientific">Daucus carota subsp. sativus</name>
    <name type="common">Carrot</name>
    <dbReference type="NCBI Taxonomy" id="79200"/>
    <lineage>
        <taxon>Eukaryota</taxon>
        <taxon>Viridiplantae</taxon>
        <taxon>Streptophyta</taxon>
        <taxon>Embryophyta</taxon>
        <taxon>Tracheophyta</taxon>
        <taxon>Spermatophyta</taxon>
        <taxon>Magnoliopsida</taxon>
        <taxon>eudicotyledons</taxon>
        <taxon>Gunneridae</taxon>
        <taxon>Pentapetalae</taxon>
        <taxon>asterids</taxon>
        <taxon>campanulids</taxon>
        <taxon>Apiales</taxon>
        <taxon>Apiaceae</taxon>
        <taxon>Apioideae</taxon>
        <taxon>Scandiceae</taxon>
        <taxon>Daucinae</taxon>
        <taxon>Daucus</taxon>
        <taxon>Daucus sect. Daucus</taxon>
    </lineage>
</organism>
<evidence type="ECO:0000313" key="4">
    <source>
        <dbReference type="EMBL" id="WOH15752.1"/>
    </source>
</evidence>
<dbReference type="EMBL" id="CP093351">
    <property type="protein sequence ID" value="WOH15752.1"/>
    <property type="molecule type" value="Genomic_DNA"/>
</dbReference>
<protein>
    <recommendedName>
        <fullName evidence="2">Bifunctional inhibitor/plant lipid transfer protein/seed storage helical domain-containing protein</fullName>
    </recommendedName>
</protein>
<keyword evidence="5" id="KW-1185">Reference proteome</keyword>